<comment type="caution">
    <text evidence="1">The sequence shown here is derived from an EMBL/GenBank/DDBJ whole genome shotgun (WGS) entry which is preliminary data.</text>
</comment>
<proteinExistence type="predicted"/>
<evidence type="ECO:0000313" key="2">
    <source>
        <dbReference type="Proteomes" id="UP001470230"/>
    </source>
</evidence>
<sequence length="143" mass="16409">MTSFWKRNSANVIIPKNGNDYIKAYIFAIRIYFNNDTTRYVADLSRSDETSNSDTSLPTTALVHKLITEKLTECDEKYALKGETGNASPEIISNSMLIIQRNEWMDYFNEPEQVPAGYEYQGCKTDWFPIIDYSASTMTDMLT</sequence>
<protein>
    <submittedName>
        <fullName evidence="1">Uncharacterized protein</fullName>
    </submittedName>
</protein>
<evidence type="ECO:0000313" key="1">
    <source>
        <dbReference type="EMBL" id="KAK8837033.1"/>
    </source>
</evidence>
<reference evidence="1 2" key="1">
    <citation type="submission" date="2024-04" db="EMBL/GenBank/DDBJ databases">
        <title>Tritrichomonas musculus Genome.</title>
        <authorList>
            <person name="Alves-Ferreira E."/>
            <person name="Grigg M."/>
            <person name="Lorenzi H."/>
            <person name="Galac M."/>
        </authorList>
    </citation>
    <scope>NUCLEOTIDE SEQUENCE [LARGE SCALE GENOMIC DNA]</scope>
    <source>
        <strain evidence="1 2">EAF2021</strain>
    </source>
</reference>
<dbReference type="Proteomes" id="UP001470230">
    <property type="component" value="Unassembled WGS sequence"/>
</dbReference>
<gene>
    <name evidence="1" type="ORF">M9Y10_037078</name>
</gene>
<accession>A0ABR2GTR1</accession>
<name>A0ABR2GTR1_9EUKA</name>
<keyword evidence="2" id="KW-1185">Reference proteome</keyword>
<dbReference type="EMBL" id="JAPFFF010000062">
    <property type="protein sequence ID" value="KAK8837033.1"/>
    <property type="molecule type" value="Genomic_DNA"/>
</dbReference>
<organism evidence="1 2">
    <name type="scientific">Tritrichomonas musculus</name>
    <dbReference type="NCBI Taxonomy" id="1915356"/>
    <lineage>
        <taxon>Eukaryota</taxon>
        <taxon>Metamonada</taxon>
        <taxon>Parabasalia</taxon>
        <taxon>Tritrichomonadida</taxon>
        <taxon>Tritrichomonadidae</taxon>
        <taxon>Tritrichomonas</taxon>
    </lineage>
</organism>